<dbReference type="EMBL" id="BMAW01047581">
    <property type="protein sequence ID" value="GFS61675.1"/>
    <property type="molecule type" value="Genomic_DNA"/>
</dbReference>
<organism evidence="1 2">
    <name type="scientific">Nephila pilipes</name>
    <name type="common">Giant wood spider</name>
    <name type="synonym">Nephila maculata</name>
    <dbReference type="NCBI Taxonomy" id="299642"/>
    <lineage>
        <taxon>Eukaryota</taxon>
        <taxon>Metazoa</taxon>
        <taxon>Ecdysozoa</taxon>
        <taxon>Arthropoda</taxon>
        <taxon>Chelicerata</taxon>
        <taxon>Arachnida</taxon>
        <taxon>Araneae</taxon>
        <taxon>Araneomorphae</taxon>
        <taxon>Entelegynae</taxon>
        <taxon>Araneoidea</taxon>
        <taxon>Nephilidae</taxon>
        <taxon>Nephila</taxon>
    </lineage>
</organism>
<accession>A0A8X6IVS4</accession>
<gene>
    <name evidence="1" type="ORF">NPIL_395151</name>
</gene>
<reference evidence="1" key="1">
    <citation type="submission" date="2020-08" db="EMBL/GenBank/DDBJ databases">
        <title>Multicomponent nature underlies the extraordinary mechanical properties of spider dragline silk.</title>
        <authorList>
            <person name="Kono N."/>
            <person name="Nakamura H."/>
            <person name="Mori M."/>
            <person name="Yoshida Y."/>
            <person name="Ohtoshi R."/>
            <person name="Malay A.D."/>
            <person name="Moran D.A.P."/>
            <person name="Tomita M."/>
            <person name="Numata K."/>
            <person name="Arakawa K."/>
        </authorList>
    </citation>
    <scope>NUCLEOTIDE SEQUENCE</scope>
</reference>
<sequence>MAVQETVICCSCKPEGAKDSRPAQSQAYWRTNDISPPGLKILVRVICSIPAVAKQISGSTVHEIIVIQKTKSTLTERHAVDCDCD</sequence>
<protein>
    <submittedName>
        <fullName evidence="1">Uncharacterized protein</fullName>
    </submittedName>
</protein>
<evidence type="ECO:0000313" key="2">
    <source>
        <dbReference type="Proteomes" id="UP000887013"/>
    </source>
</evidence>
<evidence type="ECO:0000313" key="1">
    <source>
        <dbReference type="EMBL" id="GFS61675.1"/>
    </source>
</evidence>
<dbReference type="Proteomes" id="UP000887013">
    <property type="component" value="Unassembled WGS sequence"/>
</dbReference>
<dbReference type="AlphaFoldDB" id="A0A8X6IVS4"/>
<proteinExistence type="predicted"/>
<keyword evidence="2" id="KW-1185">Reference proteome</keyword>
<name>A0A8X6IVS4_NEPPI</name>
<comment type="caution">
    <text evidence="1">The sequence shown here is derived from an EMBL/GenBank/DDBJ whole genome shotgun (WGS) entry which is preliminary data.</text>
</comment>